<evidence type="ECO:0000313" key="1">
    <source>
        <dbReference type="EMBL" id="EAQ81081.1"/>
    </source>
</evidence>
<gene>
    <name evidence="1" type="ORF">DSM3645_20957</name>
</gene>
<proteinExistence type="predicted"/>
<sequence>MDEPLIDQLQIRLLDSRTGDELLVGLGPYLEFSQELDTELNELRHTWRSFETERSLARPFDRRAAALDDATQNDLF</sequence>
<dbReference type="Proteomes" id="UP000004358">
    <property type="component" value="Unassembled WGS sequence"/>
</dbReference>
<comment type="caution">
    <text evidence="1">The sequence shown here is derived from an EMBL/GenBank/DDBJ whole genome shotgun (WGS) entry which is preliminary data.</text>
</comment>
<dbReference type="EMBL" id="AANZ01000006">
    <property type="protein sequence ID" value="EAQ81081.1"/>
    <property type="molecule type" value="Genomic_DNA"/>
</dbReference>
<dbReference type="OrthoDB" id="284699at2"/>
<dbReference type="HOGENOM" id="CLU_2647282_0_0_0"/>
<evidence type="ECO:0000313" key="2">
    <source>
        <dbReference type="Proteomes" id="UP000004358"/>
    </source>
</evidence>
<organism evidence="1 2">
    <name type="scientific">Blastopirellula marina DSM 3645</name>
    <dbReference type="NCBI Taxonomy" id="314230"/>
    <lineage>
        <taxon>Bacteria</taxon>
        <taxon>Pseudomonadati</taxon>
        <taxon>Planctomycetota</taxon>
        <taxon>Planctomycetia</taxon>
        <taxon>Pirellulales</taxon>
        <taxon>Pirellulaceae</taxon>
        <taxon>Blastopirellula</taxon>
    </lineage>
</organism>
<reference evidence="1 2" key="1">
    <citation type="submission" date="2006-02" db="EMBL/GenBank/DDBJ databases">
        <authorList>
            <person name="Amann R."/>
            <person name="Ferriera S."/>
            <person name="Johnson J."/>
            <person name="Kravitz S."/>
            <person name="Halpern A."/>
            <person name="Remington K."/>
            <person name="Beeson K."/>
            <person name="Tran B."/>
            <person name="Rogers Y.-H."/>
            <person name="Friedman R."/>
            <person name="Venter J.C."/>
        </authorList>
    </citation>
    <scope>NUCLEOTIDE SEQUENCE [LARGE SCALE GENOMIC DNA]</scope>
    <source>
        <strain evidence="1 2">DSM 3645</strain>
    </source>
</reference>
<dbReference type="AlphaFoldDB" id="A3ZQY8"/>
<dbReference type="RefSeq" id="WP_002652089.1">
    <property type="nucleotide sequence ID" value="NZ_CH672376.1"/>
</dbReference>
<accession>A3ZQY8</accession>
<name>A3ZQY8_9BACT</name>
<protein>
    <submittedName>
        <fullName evidence="1">Uncharacterized protein</fullName>
    </submittedName>
</protein>